<dbReference type="PIRSF" id="PIRSF000524">
    <property type="entry name" value="SPT"/>
    <property type="match status" value="1"/>
</dbReference>
<dbReference type="InterPro" id="IPR000192">
    <property type="entry name" value="Aminotrans_V_dom"/>
</dbReference>
<dbReference type="RefSeq" id="WP_244350584.1">
    <property type="nucleotide sequence ID" value="NZ_JAFIRA010000025.1"/>
</dbReference>
<evidence type="ECO:0000256" key="1">
    <source>
        <dbReference type="ARBA" id="ARBA00001933"/>
    </source>
</evidence>
<gene>
    <name evidence="7" type="ORF">JX360_10380</name>
</gene>
<organism evidence="7 8">
    <name type="scientific">Thermostichus vulcanus str. 'Rupite'</name>
    <dbReference type="NCBI Taxonomy" id="2813851"/>
    <lineage>
        <taxon>Bacteria</taxon>
        <taxon>Bacillati</taxon>
        <taxon>Cyanobacteriota</taxon>
        <taxon>Cyanophyceae</taxon>
        <taxon>Thermostichales</taxon>
        <taxon>Thermostichaceae</taxon>
        <taxon>Thermostichus</taxon>
    </lineage>
</organism>
<dbReference type="PANTHER" id="PTHR21152:SF40">
    <property type="entry name" value="ALANINE--GLYOXYLATE AMINOTRANSFERASE"/>
    <property type="match status" value="1"/>
</dbReference>
<proteinExistence type="inferred from homology"/>
<keyword evidence="7" id="KW-0808">Transferase</keyword>
<evidence type="ECO:0000313" key="7">
    <source>
        <dbReference type="EMBL" id="MCJ2543307.1"/>
    </source>
</evidence>
<dbReference type="InterPro" id="IPR015422">
    <property type="entry name" value="PyrdxlP-dep_Trfase_small"/>
</dbReference>
<dbReference type="Proteomes" id="UP000830835">
    <property type="component" value="Unassembled WGS sequence"/>
</dbReference>
<dbReference type="InterPro" id="IPR015424">
    <property type="entry name" value="PyrdxlP-dep_Trfase"/>
</dbReference>
<evidence type="ECO:0000313" key="8">
    <source>
        <dbReference type="Proteomes" id="UP000830835"/>
    </source>
</evidence>
<dbReference type="EMBL" id="JAFIRA010000025">
    <property type="protein sequence ID" value="MCJ2543307.1"/>
    <property type="molecule type" value="Genomic_DNA"/>
</dbReference>
<feature type="domain" description="Aminotransferase class V" evidence="6">
    <location>
        <begin position="28"/>
        <end position="330"/>
    </location>
</feature>
<dbReference type="InterPro" id="IPR024169">
    <property type="entry name" value="SP_NH2Trfase/AEP_transaminase"/>
</dbReference>
<dbReference type="SUPFAM" id="SSF53383">
    <property type="entry name" value="PLP-dependent transferases"/>
    <property type="match status" value="1"/>
</dbReference>
<dbReference type="Gene3D" id="3.90.1150.10">
    <property type="entry name" value="Aspartate Aminotransferase, domain 1"/>
    <property type="match status" value="1"/>
</dbReference>
<comment type="cofactor">
    <cofactor evidence="1 5">
        <name>pyridoxal 5'-phosphate</name>
        <dbReference type="ChEBI" id="CHEBI:597326"/>
    </cofactor>
</comment>
<keyword evidence="8" id="KW-1185">Reference proteome</keyword>
<protein>
    <submittedName>
        <fullName evidence="7">Alanine--glyoxylate aminotransferase family protein</fullName>
    </submittedName>
</protein>
<dbReference type="GO" id="GO:0008483">
    <property type="term" value="F:transaminase activity"/>
    <property type="evidence" value="ECO:0007669"/>
    <property type="project" value="UniProtKB-KW"/>
</dbReference>
<dbReference type="PROSITE" id="PS00595">
    <property type="entry name" value="AA_TRANSFER_CLASS_5"/>
    <property type="match status" value="1"/>
</dbReference>
<dbReference type="InterPro" id="IPR015421">
    <property type="entry name" value="PyrdxlP-dep_Trfase_major"/>
</dbReference>
<dbReference type="Gene3D" id="3.40.640.10">
    <property type="entry name" value="Type I PLP-dependent aspartate aminotransferase-like (Major domain)"/>
    <property type="match status" value="1"/>
</dbReference>
<comment type="caution">
    <text evidence="7">The sequence shown here is derived from an EMBL/GenBank/DDBJ whole genome shotgun (WGS) entry which is preliminary data.</text>
</comment>
<keyword evidence="3" id="KW-0663">Pyridoxal phosphate</keyword>
<sequence>MKDKLMLMIPGPTPVPESALLAMARGPIEHRSKDFTAILEEVTDGLRWLHQTTSDVFVFSASGTGAMEAGILNTLSPGERVLVGVNGKFGERWAEMSEQFGLNCERIETPWGIPYPVEIFQEKLAADHEKTIKAVILTHSETSSGVANDVQAIAAAARAHGEALVIVDGVTSVGAMPVLMDEWGLDVVASGSQKGYMIPPGLGFVAVSERAMAASQRSTFPKYYWSFELAQKSLKQGTTPFTPAVNLFYALQMTLQMMRAEGLEAIYQRHAKLAQATRAGVKALGLKLLVEPESAASPAVTAVMAPEGINADMIRSVLKKQFDLATAAGQDHLKGKIFRIGHLGFISDRDVLMTMATLEAALHTVGYSEFTPGAGTRAAADVLAHS</sequence>
<dbReference type="PANTHER" id="PTHR21152">
    <property type="entry name" value="AMINOTRANSFERASE CLASS V"/>
    <property type="match status" value="1"/>
</dbReference>
<dbReference type="Pfam" id="PF00266">
    <property type="entry name" value="Aminotran_5"/>
    <property type="match status" value="1"/>
</dbReference>
<evidence type="ECO:0000256" key="5">
    <source>
        <dbReference type="RuleBase" id="RU004504"/>
    </source>
</evidence>
<reference evidence="7" key="1">
    <citation type="submission" date="2021-02" db="EMBL/GenBank/DDBJ databases">
        <title>The CRISPR/cas machinery reduction and long-range gene transfer in the hot spring cyanobacterium Synechococcus.</title>
        <authorList>
            <person name="Dvorak P."/>
            <person name="Jahodarova E."/>
            <person name="Hasler P."/>
            <person name="Poulickova A."/>
        </authorList>
    </citation>
    <scope>NUCLEOTIDE SEQUENCE</scope>
    <source>
        <strain evidence="7">Rupite</strain>
    </source>
</reference>
<keyword evidence="7" id="KW-0032">Aminotransferase</keyword>
<dbReference type="InterPro" id="IPR020578">
    <property type="entry name" value="Aminotrans_V_PyrdxlP_BS"/>
</dbReference>
<evidence type="ECO:0000256" key="3">
    <source>
        <dbReference type="ARBA" id="ARBA00022898"/>
    </source>
</evidence>
<comment type="similarity">
    <text evidence="2 4">Belongs to the class-V pyridoxal-phosphate-dependent aminotransferase family.</text>
</comment>
<evidence type="ECO:0000256" key="4">
    <source>
        <dbReference type="RuleBase" id="RU004075"/>
    </source>
</evidence>
<evidence type="ECO:0000259" key="6">
    <source>
        <dbReference type="Pfam" id="PF00266"/>
    </source>
</evidence>
<evidence type="ECO:0000256" key="2">
    <source>
        <dbReference type="ARBA" id="ARBA00009236"/>
    </source>
</evidence>
<name>A0ABT0CBZ5_THEVL</name>
<accession>A0ABT0CBZ5</accession>